<dbReference type="EMBL" id="CAJOBA010097366">
    <property type="protein sequence ID" value="CAF4508114.1"/>
    <property type="molecule type" value="Genomic_DNA"/>
</dbReference>
<dbReference type="Proteomes" id="UP000682733">
    <property type="component" value="Unassembled WGS sequence"/>
</dbReference>
<gene>
    <name evidence="1" type="ORF">OVA965_LOCUS45069</name>
    <name evidence="2" type="ORF">TMI583_LOCUS48246</name>
</gene>
<comment type="caution">
    <text evidence="1">The sequence shown here is derived from an EMBL/GenBank/DDBJ whole genome shotgun (WGS) entry which is preliminary data.</text>
</comment>
<evidence type="ECO:0000313" key="3">
    <source>
        <dbReference type="Proteomes" id="UP000677228"/>
    </source>
</evidence>
<feature type="non-terminal residue" evidence="1">
    <location>
        <position position="53"/>
    </location>
</feature>
<evidence type="ECO:0008006" key="4">
    <source>
        <dbReference type="Google" id="ProtNLM"/>
    </source>
</evidence>
<protein>
    <recommendedName>
        <fullName evidence="4">Gelsolin</fullName>
    </recommendedName>
</protein>
<organism evidence="1 3">
    <name type="scientific">Didymodactylos carnosus</name>
    <dbReference type="NCBI Taxonomy" id="1234261"/>
    <lineage>
        <taxon>Eukaryota</taxon>
        <taxon>Metazoa</taxon>
        <taxon>Spiralia</taxon>
        <taxon>Gnathifera</taxon>
        <taxon>Rotifera</taxon>
        <taxon>Eurotatoria</taxon>
        <taxon>Bdelloidea</taxon>
        <taxon>Philodinida</taxon>
        <taxon>Philodinidae</taxon>
        <taxon>Didymodactylos</taxon>
    </lineage>
</organism>
<proteinExistence type="predicted"/>
<dbReference type="InterPro" id="IPR029006">
    <property type="entry name" value="ADF-H/Gelsolin-like_dom_sf"/>
</dbReference>
<reference evidence="1" key="1">
    <citation type="submission" date="2021-02" db="EMBL/GenBank/DDBJ databases">
        <authorList>
            <person name="Nowell W R."/>
        </authorList>
    </citation>
    <scope>NUCLEOTIDE SEQUENCE</scope>
</reference>
<name>A0A8S2G9S9_9BILA</name>
<dbReference type="EMBL" id="CAJNOK010067995">
    <property type="protein sequence ID" value="CAF1655978.1"/>
    <property type="molecule type" value="Genomic_DNA"/>
</dbReference>
<evidence type="ECO:0000313" key="1">
    <source>
        <dbReference type="EMBL" id="CAF1655978.1"/>
    </source>
</evidence>
<accession>A0A8S2G9S9</accession>
<dbReference type="AlphaFoldDB" id="A0A8S2G9S9"/>
<dbReference type="Proteomes" id="UP000677228">
    <property type="component" value="Unassembled WGS sequence"/>
</dbReference>
<evidence type="ECO:0000313" key="2">
    <source>
        <dbReference type="EMBL" id="CAF4508114.1"/>
    </source>
</evidence>
<feature type="non-terminal residue" evidence="1">
    <location>
        <position position="1"/>
    </location>
</feature>
<dbReference type="Gene3D" id="3.40.20.10">
    <property type="entry name" value="Severin"/>
    <property type="match status" value="1"/>
</dbReference>
<dbReference type="SUPFAM" id="SSF55753">
    <property type="entry name" value="Actin depolymerizing proteins"/>
    <property type="match status" value="1"/>
</dbReference>
<sequence length="53" mass="5855">FHSLATGKASVRKTDTGRDRTSYFIWQGAKSSPNEKGLSALMTVFLDEEKGPH</sequence>